<sequence>MNLVYLPNLGFKLDSTSGVIIKWGNEREEIRHLLNNSHTADDDEDSGQKRDIYQNAGELMFLNYDESNYLNELEIHRGVDININDIILKFGDDVSDILKKLQLYGEYKILDDGGTFLFPSLKMTIGNGASMGGEEDDNSFEYFYVAANIDHLMED</sequence>
<comment type="caution">
    <text evidence="1">The sequence shown here is derived from an EMBL/GenBank/DDBJ whole genome shotgun (WGS) entry which is preliminary data.</text>
</comment>
<keyword evidence="3" id="KW-1185">Reference proteome</keyword>
<accession>A0A814PEI7</accession>
<reference evidence="1" key="1">
    <citation type="submission" date="2021-02" db="EMBL/GenBank/DDBJ databases">
        <authorList>
            <person name="Nowell W R."/>
        </authorList>
    </citation>
    <scope>NUCLEOTIDE SEQUENCE</scope>
</reference>
<dbReference type="AlphaFoldDB" id="A0A814PEI7"/>
<gene>
    <name evidence="1" type="ORF">GPM918_LOCUS18902</name>
    <name evidence="2" type="ORF">SRO942_LOCUS18899</name>
</gene>
<dbReference type="EMBL" id="CAJOBC010005587">
    <property type="protein sequence ID" value="CAF3868907.1"/>
    <property type="molecule type" value="Genomic_DNA"/>
</dbReference>
<protein>
    <submittedName>
        <fullName evidence="1">Uncharacterized protein</fullName>
    </submittedName>
</protein>
<dbReference type="OrthoDB" id="10026396at2759"/>
<dbReference type="EMBL" id="CAJNOQ010005587">
    <property type="protein sequence ID" value="CAF1104188.1"/>
    <property type="molecule type" value="Genomic_DNA"/>
</dbReference>
<name>A0A814PEI7_9BILA</name>
<dbReference type="Proteomes" id="UP000681722">
    <property type="component" value="Unassembled WGS sequence"/>
</dbReference>
<proteinExistence type="predicted"/>
<evidence type="ECO:0000313" key="2">
    <source>
        <dbReference type="EMBL" id="CAF3868907.1"/>
    </source>
</evidence>
<dbReference type="Proteomes" id="UP000663829">
    <property type="component" value="Unassembled WGS sequence"/>
</dbReference>
<evidence type="ECO:0000313" key="3">
    <source>
        <dbReference type="Proteomes" id="UP000663829"/>
    </source>
</evidence>
<evidence type="ECO:0000313" key="1">
    <source>
        <dbReference type="EMBL" id="CAF1104188.1"/>
    </source>
</evidence>
<organism evidence="1 3">
    <name type="scientific">Didymodactylos carnosus</name>
    <dbReference type="NCBI Taxonomy" id="1234261"/>
    <lineage>
        <taxon>Eukaryota</taxon>
        <taxon>Metazoa</taxon>
        <taxon>Spiralia</taxon>
        <taxon>Gnathifera</taxon>
        <taxon>Rotifera</taxon>
        <taxon>Eurotatoria</taxon>
        <taxon>Bdelloidea</taxon>
        <taxon>Philodinida</taxon>
        <taxon>Philodinidae</taxon>
        <taxon>Didymodactylos</taxon>
    </lineage>
</organism>